<accession>A0A443RNS7</accession>
<dbReference type="InterPro" id="IPR012337">
    <property type="entry name" value="RNaseH-like_sf"/>
</dbReference>
<evidence type="ECO:0000313" key="4">
    <source>
        <dbReference type="EMBL" id="RWS16936.1"/>
    </source>
</evidence>
<keyword evidence="4" id="KW-0378">Hydrolase</keyword>
<feature type="domain" description="Mut7-C RNAse" evidence="3">
    <location>
        <begin position="621"/>
        <end position="787"/>
    </location>
</feature>
<protein>
    <submittedName>
        <fullName evidence="4">Exonuclease mut-7-like protein</fullName>
    </submittedName>
</protein>
<keyword evidence="4" id="KW-0269">Exonuclease</keyword>
<dbReference type="STRING" id="1965070.A0A443RNS7"/>
<keyword evidence="4" id="KW-0540">Nuclease</keyword>
<proteinExistence type="predicted"/>
<dbReference type="PANTHER" id="PTHR47765">
    <property type="entry name" value="3'-5' EXONUCLEASE DOMAIN-CONTAINING PROTEIN"/>
    <property type="match status" value="1"/>
</dbReference>
<dbReference type="InterPro" id="IPR002562">
    <property type="entry name" value="3'-5'_exonuclease_dom"/>
</dbReference>
<feature type="domain" description="3'-5' exonuclease" evidence="2">
    <location>
        <begin position="452"/>
        <end position="568"/>
    </location>
</feature>
<dbReference type="Proteomes" id="UP000285301">
    <property type="component" value="Unassembled WGS sequence"/>
</dbReference>
<keyword evidence="5" id="KW-1185">Reference proteome</keyword>
<comment type="caution">
    <text evidence="4">The sequence shown here is derived from an EMBL/GenBank/DDBJ whole genome shotgun (WGS) entry which is preliminary data.</text>
</comment>
<evidence type="ECO:0000313" key="5">
    <source>
        <dbReference type="Proteomes" id="UP000285301"/>
    </source>
</evidence>
<feature type="region of interest" description="Disordered" evidence="1">
    <location>
        <begin position="345"/>
        <end position="371"/>
    </location>
</feature>
<dbReference type="AlphaFoldDB" id="A0A443RNS7"/>
<dbReference type="PANTHER" id="PTHR47765:SF2">
    <property type="entry name" value="EXONUCLEASE MUT-7 HOMOLOG"/>
    <property type="match status" value="1"/>
</dbReference>
<organism evidence="4 5">
    <name type="scientific">Dinothrombium tinctorium</name>
    <dbReference type="NCBI Taxonomy" id="1965070"/>
    <lineage>
        <taxon>Eukaryota</taxon>
        <taxon>Metazoa</taxon>
        <taxon>Ecdysozoa</taxon>
        <taxon>Arthropoda</taxon>
        <taxon>Chelicerata</taxon>
        <taxon>Arachnida</taxon>
        <taxon>Acari</taxon>
        <taxon>Acariformes</taxon>
        <taxon>Trombidiformes</taxon>
        <taxon>Prostigmata</taxon>
        <taxon>Anystina</taxon>
        <taxon>Parasitengona</taxon>
        <taxon>Trombidioidea</taxon>
        <taxon>Trombidiidae</taxon>
        <taxon>Dinothrombium</taxon>
    </lineage>
</organism>
<dbReference type="GO" id="GO:0003676">
    <property type="term" value="F:nucleic acid binding"/>
    <property type="evidence" value="ECO:0007669"/>
    <property type="project" value="InterPro"/>
</dbReference>
<gene>
    <name evidence="4" type="ORF">B4U79_17857</name>
</gene>
<reference evidence="4 5" key="1">
    <citation type="journal article" date="2018" name="Gigascience">
        <title>Genomes of trombidid mites reveal novel predicted allergens and laterally-transferred genes associated with secondary metabolism.</title>
        <authorList>
            <person name="Dong X."/>
            <person name="Chaisiri K."/>
            <person name="Xia D."/>
            <person name="Armstrong S.D."/>
            <person name="Fang Y."/>
            <person name="Donnelly M.J."/>
            <person name="Kadowaki T."/>
            <person name="McGarry J.W."/>
            <person name="Darby A.C."/>
            <person name="Makepeace B.L."/>
        </authorList>
    </citation>
    <scope>NUCLEOTIDE SEQUENCE [LARGE SCALE GENOMIC DNA]</scope>
    <source>
        <strain evidence="4">UoL-WK</strain>
    </source>
</reference>
<dbReference type="Pfam" id="PF01927">
    <property type="entry name" value="Mut7-C"/>
    <property type="match status" value="1"/>
</dbReference>
<dbReference type="SUPFAM" id="SSF53098">
    <property type="entry name" value="Ribonuclease H-like"/>
    <property type="match status" value="1"/>
</dbReference>
<evidence type="ECO:0000259" key="2">
    <source>
        <dbReference type="Pfam" id="PF01612"/>
    </source>
</evidence>
<dbReference type="Pfam" id="PF01612">
    <property type="entry name" value="DNA_pol_A_exo1"/>
    <property type="match status" value="1"/>
</dbReference>
<sequence>MLSINDWAKIIRKEFLKHLQSINSKDACRNLSATSSNVPPLYKQNIQQFLIENKSNIYSRSLDLMRETTDVHPRTISVGIHMTILLELGSFVEKTPNLNSPLTNNIQMRALRFAVTKKNKSWIETTFSVFKLNEVPVKQIQDLVTELVNNRFYAEAAYIIIQRGLQKTRTLKEIPIPLLLEDKINVMEQYIEKCPETASKLITYLDSVRNKYNIIEELAEDTLVDVSKVKPERFASRTLNKLITRLMKKYNIKAECPFTNKEQNLKSLRFLIYKRYVEGSISADCFFEGLIKTIGSCKEILDDALIFVLRNNLDEARKLADHFNVPIEKRPYELQYDSSNSQQINWEENNDDWGDTSDWSPPPETKQESTASSHYEAYILTDIEQPISEEFLTLRLDLKDDVRFIDTPDGLQEIIDIVTAYDVIGIDCEWKPSFGVFSSNVQMVELMQIATWDNKITKIGFGIKSDWVNIKATLPKRAFCEPKNVLDLQNFFDWISNKHPNLIPTEDLFVPKDVKGLSKLTFILLKKYVNKDEQFSDWGRRPLRENQIKYAALDAFCLLMIYERLYEKCQSEGVDLQDCINLFTSGKISSQQMLDDKVNSPKLLNCDEKIQFDALPISKFKCIADTMLQGLGRNLRICGADVRILHINDRDMEVVEFAQSTGSVILTSGHRFHYLKRHVPAGKCCNVPNGICSYDQLKIIVRRFNLRLSKEDLLSRCVKCNSNKFKEMRSHELKELYTKKVTKYKHLELRYDGLNIYKFDEIEIFYLCYTCGQIYWEGCHHHRFRKKIEEVFEDESKEKGAGKIILQEEPQELITLD</sequence>
<dbReference type="InterPro" id="IPR002782">
    <property type="entry name" value="Mut7-C_RNAse_dom"/>
</dbReference>
<dbReference type="Gene3D" id="3.30.420.10">
    <property type="entry name" value="Ribonuclease H-like superfamily/Ribonuclease H"/>
    <property type="match status" value="2"/>
</dbReference>
<evidence type="ECO:0000256" key="1">
    <source>
        <dbReference type="SAM" id="MobiDB-lite"/>
    </source>
</evidence>
<dbReference type="GO" id="GO:0006139">
    <property type="term" value="P:nucleobase-containing compound metabolic process"/>
    <property type="evidence" value="ECO:0007669"/>
    <property type="project" value="InterPro"/>
</dbReference>
<evidence type="ECO:0000259" key="3">
    <source>
        <dbReference type="Pfam" id="PF01927"/>
    </source>
</evidence>
<dbReference type="EMBL" id="NCKU01000144">
    <property type="protein sequence ID" value="RWS16936.1"/>
    <property type="molecule type" value="Genomic_DNA"/>
</dbReference>
<name>A0A443RNS7_9ACAR</name>
<dbReference type="InterPro" id="IPR036397">
    <property type="entry name" value="RNaseH_sf"/>
</dbReference>
<dbReference type="InterPro" id="IPR052408">
    <property type="entry name" value="Exonuclease_MUT-7-like"/>
</dbReference>
<dbReference type="GO" id="GO:0008408">
    <property type="term" value="F:3'-5' exonuclease activity"/>
    <property type="evidence" value="ECO:0007669"/>
    <property type="project" value="InterPro"/>
</dbReference>
<dbReference type="OrthoDB" id="18193at2759"/>